<dbReference type="Proteomes" id="UP000464787">
    <property type="component" value="Chromosome"/>
</dbReference>
<dbReference type="AlphaFoldDB" id="A0A857J0Z7"/>
<gene>
    <name evidence="2" type="ORF">GT347_00670</name>
</gene>
<evidence type="ECO:0000256" key="1">
    <source>
        <dbReference type="SAM" id="MobiDB-lite"/>
    </source>
</evidence>
<dbReference type="KEGG" id="xyk:GT347_00670"/>
<evidence type="ECO:0000313" key="2">
    <source>
        <dbReference type="EMBL" id="QHI96638.1"/>
    </source>
</evidence>
<sequence>MNLPSTSATAPRLHHPYEFDPLAPAGTASQAAGTVATQPPLIDVPTASGEACFADKRQQFARLVDDIDTLTQQDAPVLRRRMLDFLRFGGHDIAPVMLQPTQMHLDAACRGYALPDPLLVESVGMRALVCWLPASTGWEAGKRGYFKQALMAAFDALEAAQAVRRQPPGLDIADRKAVEGHLAELVADPCADKRGHKRAALLSILGRYGYEGGVRPNAWTWKRLQDGGPDAQDEALGMPQLLAAIESMPAHPELHASLQQALLQAVVEQGRQWKAAQALGVQAQPEPEPEPDAARVDRPVNESAAPDAARTPLARFEASWRWIEAEVPPSTGIPSRHVFRPAGSKASAGDVLLYRGGSGTRMVVQSVRQSRFLSQDINTQGLALLRNADGTAAVTLDRQPVTDPRTLDLLLRAVETFRGDPASGPALLLQESLELLLGAAEPDIAQKARAAQFALAGLMSIDLPAGEPMLADGALAWRDPEALLVVLTLAGSSADLRCWVAAFQVGLRNPQDVLAQARVDIAIRLALAGQPDPAQLRFYRRAGVDERHAIVAELLAFTREKSLFCLGTLLWRTAPQDARDGRDDSVGTLEYASPDGFARVTDMLCELRQAFEEDPQFIAICEAFVAEFAMGCTDRAAIGLAGLGLLLNWHKVRDDQTRALQALRSLLNFHRMAEAAVSMLTASGSSSEPAQAALRLMIAARSRYLLLPDHGPRYLRHLDEEGTHAATMQRMDAALRFIMEASPGPVLSTPLIQASPYGADYIQRNLGHVEPAQLEQRGDEIERLLTPYAYLRLLPGLACTPLTVPVLKRLLLEVVAPDVEPPTPMQELLRRMGAALTQQDGWPAEAQAEQMRRGLIGELIDAIARQEPAFAALVARRLTVGDSLQAQCAALAEELSG</sequence>
<protein>
    <submittedName>
        <fullName evidence="2">Uncharacterized protein</fullName>
    </submittedName>
</protein>
<name>A0A857J0Z7_9BURK</name>
<feature type="region of interest" description="Disordered" evidence="1">
    <location>
        <begin position="1"/>
        <end position="24"/>
    </location>
</feature>
<evidence type="ECO:0000313" key="3">
    <source>
        <dbReference type="Proteomes" id="UP000464787"/>
    </source>
</evidence>
<dbReference type="EMBL" id="CP047650">
    <property type="protein sequence ID" value="QHI96638.1"/>
    <property type="molecule type" value="Genomic_DNA"/>
</dbReference>
<feature type="region of interest" description="Disordered" evidence="1">
    <location>
        <begin position="277"/>
        <end position="310"/>
    </location>
</feature>
<reference evidence="2 3" key="1">
    <citation type="submission" date="2020-01" db="EMBL/GenBank/DDBJ databases">
        <title>Genome sequencing of strain KACC 21265.</title>
        <authorList>
            <person name="Heo J."/>
            <person name="Kim S.-J."/>
            <person name="Kim J.-S."/>
            <person name="Hong S.-B."/>
            <person name="Kwon S.-W."/>
        </authorList>
    </citation>
    <scope>NUCLEOTIDE SEQUENCE [LARGE SCALE GENOMIC DNA]</scope>
    <source>
        <strain evidence="2 3">KACC 21265</strain>
    </source>
</reference>
<keyword evidence="3" id="KW-1185">Reference proteome</keyword>
<organism evidence="2 3">
    <name type="scientific">Xylophilus rhododendri</name>
    <dbReference type="NCBI Taxonomy" id="2697032"/>
    <lineage>
        <taxon>Bacteria</taxon>
        <taxon>Pseudomonadati</taxon>
        <taxon>Pseudomonadota</taxon>
        <taxon>Betaproteobacteria</taxon>
        <taxon>Burkholderiales</taxon>
        <taxon>Xylophilus</taxon>
    </lineage>
</organism>
<dbReference type="RefSeq" id="WP_160550156.1">
    <property type="nucleotide sequence ID" value="NZ_CP047650.1"/>
</dbReference>
<proteinExistence type="predicted"/>
<accession>A0A857J0Z7</accession>